<dbReference type="Proteomes" id="UP000499080">
    <property type="component" value="Unassembled WGS sequence"/>
</dbReference>
<proteinExistence type="predicted"/>
<evidence type="ECO:0000313" key="2">
    <source>
        <dbReference type="Proteomes" id="UP000499080"/>
    </source>
</evidence>
<dbReference type="EMBL" id="BGPR01006796">
    <property type="protein sequence ID" value="GBN21939.1"/>
    <property type="molecule type" value="Genomic_DNA"/>
</dbReference>
<sequence>MKSNSQRSSDHRNPPFYVTIRVSSLVRWHSLPPPAKIPTIISPSLARFLQRTLWSCLVSSKYRRLCGRFGASAPPRFVIPHLHREALSFLRRLILVEECCVKFHLKPKASCCYNIVLNALLQKGMLEKTLLISPCDTNPTGQNAEKTMWDHQIPWKLKL</sequence>
<gene>
    <name evidence="1" type="ORF">AVEN_179903_1</name>
</gene>
<accession>A0A4Y2M5D3</accession>
<dbReference type="AlphaFoldDB" id="A0A4Y2M5D3"/>
<reference evidence="1 2" key="1">
    <citation type="journal article" date="2019" name="Sci. Rep.">
        <title>Orb-weaving spider Araneus ventricosus genome elucidates the spidroin gene catalogue.</title>
        <authorList>
            <person name="Kono N."/>
            <person name="Nakamura H."/>
            <person name="Ohtoshi R."/>
            <person name="Moran D.A.P."/>
            <person name="Shinohara A."/>
            <person name="Yoshida Y."/>
            <person name="Fujiwara M."/>
            <person name="Mori M."/>
            <person name="Tomita M."/>
            <person name="Arakawa K."/>
        </authorList>
    </citation>
    <scope>NUCLEOTIDE SEQUENCE [LARGE SCALE GENOMIC DNA]</scope>
</reference>
<evidence type="ECO:0000313" key="1">
    <source>
        <dbReference type="EMBL" id="GBN21939.1"/>
    </source>
</evidence>
<organism evidence="1 2">
    <name type="scientific">Araneus ventricosus</name>
    <name type="common">Orbweaver spider</name>
    <name type="synonym">Epeira ventricosa</name>
    <dbReference type="NCBI Taxonomy" id="182803"/>
    <lineage>
        <taxon>Eukaryota</taxon>
        <taxon>Metazoa</taxon>
        <taxon>Ecdysozoa</taxon>
        <taxon>Arthropoda</taxon>
        <taxon>Chelicerata</taxon>
        <taxon>Arachnida</taxon>
        <taxon>Araneae</taxon>
        <taxon>Araneomorphae</taxon>
        <taxon>Entelegynae</taxon>
        <taxon>Araneoidea</taxon>
        <taxon>Araneidae</taxon>
        <taxon>Araneus</taxon>
    </lineage>
</organism>
<name>A0A4Y2M5D3_ARAVE</name>
<comment type="caution">
    <text evidence="1">The sequence shown here is derived from an EMBL/GenBank/DDBJ whole genome shotgun (WGS) entry which is preliminary data.</text>
</comment>
<keyword evidence="2" id="KW-1185">Reference proteome</keyword>
<protein>
    <submittedName>
        <fullName evidence="1">Uncharacterized protein</fullName>
    </submittedName>
</protein>